<dbReference type="Proteomes" id="UP001462640">
    <property type="component" value="Unassembled WGS sequence"/>
</dbReference>
<evidence type="ECO:0000313" key="2">
    <source>
        <dbReference type="EMBL" id="MEO3715634.1"/>
    </source>
</evidence>
<name>A0ABV0GL39_9BURK</name>
<accession>A0ABV0GL39</accession>
<dbReference type="RefSeq" id="WP_347613199.1">
    <property type="nucleotide sequence ID" value="NZ_JBDPZC010000016.1"/>
</dbReference>
<protein>
    <submittedName>
        <fullName evidence="2">Conjugal transfer protein TraH</fullName>
    </submittedName>
</protein>
<evidence type="ECO:0000313" key="3">
    <source>
        <dbReference type="Proteomes" id="UP001462640"/>
    </source>
</evidence>
<dbReference type="InterPro" id="IPR010927">
    <property type="entry name" value="T4SS_TraH"/>
</dbReference>
<dbReference type="Pfam" id="PF06122">
    <property type="entry name" value="TraH"/>
    <property type="match status" value="1"/>
</dbReference>
<keyword evidence="3" id="KW-1185">Reference proteome</keyword>
<organism evidence="2 3">
    <name type="scientific">Roseateles flavus</name>
    <dbReference type="NCBI Taxonomy" id="3149041"/>
    <lineage>
        <taxon>Bacteria</taxon>
        <taxon>Pseudomonadati</taxon>
        <taxon>Pseudomonadota</taxon>
        <taxon>Betaproteobacteria</taxon>
        <taxon>Burkholderiales</taxon>
        <taxon>Sphaerotilaceae</taxon>
        <taxon>Roseateles</taxon>
    </lineage>
</organism>
<comment type="caution">
    <text evidence="2">The sequence shown here is derived from an EMBL/GenBank/DDBJ whole genome shotgun (WGS) entry which is preliminary data.</text>
</comment>
<feature type="chain" id="PRO_5046042388" evidence="1">
    <location>
        <begin position="40"/>
        <end position="491"/>
    </location>
</feature>
<dbReference type="EMBL" id="JBDPZC010000016">
    <property type="protein sequence ID" value="MEO3715634.1"/>
    <property type="molecule type" value="Genomic_DNA"/>
</dbReference>
<proteinExistence type="predicted"/>
<feature type="signal peptide" evidence="1">
    <location>
        <begin position="1"/>
        <end position="39"/>
    </location>
</feature>
<gene>
    <name evidence="2" type="ORF">ABDJ40_22910</name>
</gene>
<sequence>MIRIQATTGHNEAGRLPARRFTAIAISMALLITASPLQAGDLNTEVNNMFNSLGAVGNYTAPGAFRGQAYNTYTGGNLMMRTPNKVYQLAAIQFPSAKAGCGGIDIFGGSFSHISAAEFKNMLKNITAALPGIAFQLALEAVSPLLGGLTKWAKGLETWINNARINSCETAKAIVSTAAESIGFSSQESCADLAMSMGMESDRDAARRRCASDRPSILASARSSGDANVRNKAPFVGNLTWKALQKTGTALDDSERELIMSIVGTVVYYPEESGRDPETVAPTLTSISQLLYGQAPGTGSNVVQHLLRCNDFSACDAVTVNTGYNHTPFTAKVETLMRSIAEKIASRIAIPNNSPEVGFVNQTTEPVYKMLSIGTSIPGSGLADSLIAQYRDLIAADYAYVFLERNLRLGLAALDKDYTLQQTQREQARDIRQRALLMLSQIAQEKSALYQKVGSFRAVASHLEELERQLRSSMPRHVMDMLGQQAAYIAR</sequence>
<keyword evidence="1" id="KW-0732">Signal</keyword>
<evidence type="ECO:0000256" key="1">
    <source>
        <dbReference type="SAM" id="SignalP"/>
    </source>
</evidence>
<reference evidence="2 3" key="1">
    <citation type="submission" date="2024-05" db="EMBL/GenBank/DDBJ databases">
        <title>Roseateles sp. 2.12 16S ribosomal RNA gene Genome sequencing and assembly.</title>
        <authorList>
            <person name="Woo H."/>
        </authorList>
    </citation>
    <scope>NUCLEOTIDE SEQUENCE [LARGE SCALE GENOMIC DNA]</scope>
    <source>
        <strain evidence="2 3">2.12</strain>
    </source>
</reference>